<dbReference type="SUPFAM" id="SSF50978">
    <property type="entry name" value="WD40 repeat-like"/>
    <property type="match status" value="1"/>
</dbReference>
<reference evidence="4 5" key="1">
    <citation type="submission" date="2022-01" db="EMBL/GenBank/DDBJ databases">
        <title>A chromosome-scale genome assembly of the false clownfish, Amphiprion ocellaris.</title>
        <authorList>
            <person name="Ryu T."/>
        </authorList>
    </citation>
    <scope>NUCLEOTIDE SEQUENCE [LARGE SCALE GENOMIC DNA]</scope>
</reference>
<dbReference type="PROSITE" id="PS00678">
    <property type="entry name" value="WD_REPEATS_1"/>
    <property type="match status" value="2"/>
</dbReference>
<dbReference type="PROSITE" id="PS50082">
    <property type="entry name" value="WD_REPEATS_2"/>
    <property type="match status" value="4"/>
</dbReference>
<dbReference type="PANTHER" id="PTHR14604:SF3">
    <property type="entry name" value="SPERM-ASSOCIATED ANTIGEN 16 PROTEIN"/>
    <property type="match status" value="1"/>
</dbReference>
<keyword evidence="1 3" id="KW-0853">WD repeat</keyword>
<protein>
    <recommendedName>
        <fullName evidence="6">POC1 centriolar protein A</fullName>
    </recommendedName>
</protein>
<keyword evidence="2" id="KW-0677">Repeat</keyword>
<evidence type="ECO:0008006" key="6">
    <source>
        <dbReference type="Google" id="ProtNLM"/>
    </source>
</evidence>
<evidence type="ECO:0000313" key="5">
    <source>
        <dbReference type="Proteomes" id="UP001501940"/>
    </source>
</evidence>
<dbReference type="PROSITE" id="PS50294">
    <property type="entry name" value="WD_REPEATS_REGION"/>
    <property type="match status" value="1"/>
</dbReference>
<dbReference type="Ensembl" id="ENSAOCT00000067784.1">
    <property type="protein sequence ID" value="ENSAOCP00000034743.1"/>
    <property type="gene ID" value="ENSAOCG00000027952.1"/>
</dbReference>
<organism evidence="4 5">
    <name type="scientific">Amphiprion ocellaris</name>
    <name type="common">Clown anemonefish</name>
    <dbReference type="NCBI Taxonomy" id="80972"/>
    <lineage>
        <taxon>Eukaryota</taxon>
        <taxon>Metazoa</taxon>
        <taxon>Chordata</taxon>
        <taxon>Craniata</taxon>
        <taxon>Vertebrata</taxon>
        <taxon>Euteleostomi</taxon>
        <taxon>Actinopterygii</taxon>
        <taxon>Neopterygii</taxon>
        <taxon>Teleostei</taxon>
        <taxon>Neoteleostei</taxon>
        <taxon>Acanthomorphata</taxon>
        <taxon>Ovalentaria</taxon>
        <taxon>Pomacentridae</taxon>
        <taxon>Amphiprion</taxon>
    </lineage>
</organism>
<evidence type="ECO:0000256" key="3">
    <source>
        <dbReference type="PROSITE-ProRule" id="PRU00221"/>
    </source>
</evidence>
<dbReference type="InterPro" id="IPR015943">
    <property type="entry name" value="WD40/YVTN_repeat-like_dom_sf"/>
</dbReference>
<dbReference type="InterPro" id="IPR036322">
    <property type="entry name" value="WD40_repeat_dom_sf"/>
</dbReference>
<reference evidence="4" key="2">
    <citation type="submission" date="2025-08" db="UniProtKB">
        <authorList>
            <consortium name="Ensembl"/>
        </authorList>
    </citation>
    <scope>IDENTIFICATION</scope>
</reference>
<dbReference type="InterPro" id="IPR019775">
    <property type="entry name" value="WD40_repeat_CS"/>
</dbReference>
<sequence>CVRPSSQFRFVSGISLSPTWSCSFHSSGRFLASCSSDRTAKLWDLNSQRCRLTLRRHDASVNSVHFLSSSNLLLTASADKTVVLWDTRLAVCPAVFTGHRHPSNQVVFSQSGKALAVASGDGSVRLVELESCEAISLDGHNGSVQSVKFDHKGTTVMSAGSDGRINKIYSNKTLEALSLSVNSQEILQFHVNKRNPFTKICVPNYVDKTRSRTKSKTRSRTKFKTKYRTRSKTKSKTQAWQQQILI</sequence>
<keyword evidence="5" id="KW-1185">Reference proteome</keyword>
<dbReference type="Proteomes" id="UP001501940">
    <property type="component" value="Chromosome 17"/>
</dbReference>
<dbReference type="PRINTS" id="PR00320">
    <property type="entry name" value="GPROTEINBRPT"/>
</dbReference>
<dbReference type="InterPro" id="IPR020472">
    <property type="entry name" value="WD40_PAC1"/>
</dbReference>
<dbReference type="InterPro" id="IPR001680">
    <property type="entry name" value="WD40_rpt"/>
</dbReference>
<proteinExistence type="predicted"/>
<dbReference type="PANTHER" id="PTHR14604">
    <property type="entry name" value="WD40 REPEAT PF20"/>
    <property type="match status" value="1"/>
</dbReference>
<dbReference type="AlphaFoldDB" id="A0AAQ5X0C6"/>
<dbReference type="Pfam" id="PF00400">
    <property type="entry name" value="WD40"/>
    <property type="match status" value="4"/>
</dbReference>
<name>A0AAQ5X0C6_AMPOC</name>
<feature type="repeat" description="WD" evidence="3">
    <location>
        <begin position="23"/>
        <end position="53"/>
    </location>
</feature>
<evidence type="ECO:0000256" key="2">
    <source>
        <dbReference type="ARBA" id="ARBA00022737"/>
    </source>
</evidence>
<evidence type="ECO:0000313" key="4">
    <source>
        <dbReference type="Ensembl" id="ENSAOCP00000034743.1"/>
    </source>
</evidence>
<dbReference type="SMART" id="SM00320">
    <property type="entry name" value="WD40"/>
    <property type="match status" value="4"/>
</dbReference>
<dbReference type="InterPro" id="IPR050995">
    <property type="entry name" value="WD-F-box_domain-protein"/>
</dbReference>
<feature type="repeat" description="WD" evidence="3">
    <location>
        <begin position="96"/>
        <end position="137"/>
    </location>
</feature>
<feature type="repeat" description="WD" evidence="3">
    <location>
        <begin position="54"/>
        <end position="88"/>
    </location>
</feature>
<dbReference type="Gene3D" id="2.130.10.10">
    <property type="entry name" value="YVTN repeat-like/Quinoprotein amine dehydrogenase"/>
    <property type="match status" value="1"/>
</dbReference>
<feature type="repeat" description="WD" evidence="3">
    <location>
        <begin position="137"/>
        <end position="165"/>
    </location>
</feature>
<reference evidence="4" key="3">
    <citation type="submission" date="2025-09" db="UniProtKB">
        <authorList>
            <consortium name="Ensembl"/>
        </authorList>
    </citation>
    <scope>IDENTIFICATION</scope>
</reference>
<dbReference type="GeneTree" id="ENSGT00940000155053"/>
<accession>A0AAQ5X0C6</accession>
<evidence type="ECO:0000256" key="1">
    <source>
        <dbReference type="ARBA" id="ARBA00022574"/>
    </source>
</evidence>